<dbReference type="EMBL" id="HBUF01193949">
    <property type="protein sequence ID" value="CAG6659363.1"/>
    <property type="molecule type" value="Transcribed_RNA"/>
</dbReference>
<accession>A0A8D8RY77</accession>
<organism evidence="1">
    <name type="scientific">Cacopsylla melanoneura</name>
    <dbReference type="NCBI Taxonomy" id="428564"/>
    <lineage>
        <taxon>Eukaryota</taxon>
        <taxon>Metazoa</taxon>
        <taxon>Ecdysozoa</taxon>
        <taxon>Arthropoda</taxon>
        <taxon>Hexapoda</taxon>
        <taxon>Insecta</taxon>
        <taxon>Pterygota</taxon>
        <taxon>Neoptera</taxon>
        <taxon>Paraneoptera</taxon>
        <taxon>Hemiptera</taxon>
        <taxon>Sternorrhyncha</taxon>
        <taxon>Psylloidea</taxon>
        <taxon>Psyllidae</taxon>
        <taxon>Psyllinae</taxon>
        <taxon>Cacopsylla</taxon>
    </lineage>
</organism>
<protein>
    <submittedName>
        <fullName evidence="1">Uncharacterized protein</fullName>
    </submittedName>
</protein>
<dbReference type="EMBL" id="HBUF01193948">
    <property type="protein sequence ID" value="CAG6659361.1"/>
    <property type="molecule type" value="Transcribed_RNA"/>
</dbReference>
<dbReference type="AlphaFoldDB" id="A0A8D8RY77"/>
<proteinExistence type="predicted"/>
<name>A0A8D8RY77_9HEMI</name>
<reference evidence="1" key="1">
    <citation type="submission" date="2021-05" db="EMBL/GenBank/DDBJ databases">
        <authorList>
            <person name="Alioto T."/>
            <person name="Alioto T."/>
            <person name="Gomez Garrido J."/>
        </authorList>
    </citation>
    <scope>NUCLEOTIDE SEQUENCE</scope>
</reference>
<evidence type="ECO:0000313" key="1">
    <source>
        <dbReference type="EMBL" id="CAG6659361.1"/>
    </source>
</evidence>
<sequence length="130" mass="15580">MNMPLRPLICLLLLRQRLPLLLPRMCLLRHLPTHQPPPHPMCILLFPLTHQSPLPLICLLHLPLICHLLLHMRRLYRRLHISLLHHHLILLPLRLIWSPHRLFRRHLCPQSPPFFLLSLPIEKIPDCFKF</sequence>